<evidence type="ECO:0000256" key="4">
    <source>
        <dbReference type="ARBA" id="ARBA00022679"/>
    </source>
</evidence>
<dbReference type="CDD" id="cd07377">
    <property type="entry name" value="WHTH_GntR"/>
    <property type="match status" value="1"/>
</dbReference>
<dbReference type="GeneID" id="96596988"/>
<protein>
    <submittedName>
        <fullName evidence="10">GntR family transcriptional regulator</fullName>
    </submittedName>
</protein>
<dbReference type="FunFam" id="3.40.640.10:FF:000023">
    <property type="entry name" value="Transcriptional regulator, GntR family"/>
    <property type="match status" value="1"/>
</dbReference>
<dbReference type="RefSeq" id="WP_049662999.1">
    <property type="nucleotide sequence ID" value="NZ_LFXJ01000002.1"/>
</dbReference>
<dbReference type="InterPro" id="IPR036390">
    <property type="entry name" value="WH_DNA-bd_sf"/>
</dbReference>
<keyword evidence="5" id="KW-0663">Pyridoxal phosphate</keyword>
<dbReference type="InterPro" id="IPR036388">
    <property type="entry name" value="WH-like_DNA-bd_sf"/>
</dbReference>
<dbReference type="GO" id="GO:0003677">
    <property type="term" value="F:DNA binding"/>
    <property type="evidence" value="ECO:0007669"/>
    <property type="project" value="UniProtKB-KW"/>
</dbReference>
<dbReference type="Gene3D" id="1.10.10.10">
    <property type="entry name" value="Winged helix-like DNA-binding domain superfamily/Winged helix DNA-binding domain"/>
    <property type="match status" value="1"/>
</dbReference>
<dbReference type="Proteomes" id="UP000037326">
    <property type="component" value="Unassembled WGS sequence"/>
</dbReference>
<dbReference type="Pfam" id="PF00392">
    <property type="entry name" value="GntR"/>
    <property type="match status" value="1"/>
</dbReference>
<sequence>MFNDFKLIDDRPVYIQLKDYLKEMIMKGHLLEHQKLPSTRELSKLLSISRNTVLNAYADLEQEGIIYAVKGKGNFVGKVETLKASSIEFNWKERLNNVTLLADEFDLMKQDIHWEKGMISFNSIAPEEKLFDVENFKRAFLTRMSLEGDIVLNYGYAKGYKPLIEYLLHYMEMKGVDISNKDILITNGFTEGLDILLSSLAKKSGRVICENPTHHAALKLFRLHGFDIHGIDMKDDGIDIEQVEKSLSEKEFDFAYLIPSYHNPTGIVTSSEKRAEIIRLFSQYQIPIVEDGFNEELLYSGSHLAPLMTFIGEGNNIIYISSFSKILFPGLRVGWILADKELIHCLESMKRARTIHTSTLDQAVLYQYLQDGYFEKYLKKAKFVYKKKYELARQACNQYIPFKRMTGDGGLHLFIELKEGMDARTLLKKCYQRGVVFYPGDVFYSNGEGSNTFRLGFSRLKEEDIVRGIKIIGDTLKNEMGS</sequence>
<dbReference type="InterPro" id="IPR015424">
    <property type="entry name" value="PyrdxlP-dep_Trfase"/>
</dbReference>
<dbReference type="InterPro" id="IPR000524">
    <property type="entry name" value="Tscrpt_reg_HTH_GntR"/>
</dbReference>
<keyword evidence="7" id="KW-0238">DNA-binding</keyword>
<dbReference type="PRINTS" id="PR00035">
    <property type="entry name" value="HTHGNTR"/>
</dbReference>
<accession>A0A0K9FGZ9</accession>
<dbReference type="Gene3D" id="3.90.1150.10">
    <property type="entry name" value="Aspartate Aminotransferase, domain 1"/>
    <property type="match status" value="1"/>
</dbReference>
<dbReference type="PANTHER" id="PTHR46577">
    <property type="entry name" value="HTH-TYPE TRANSCRIPTIONAL REGULATORY PROTEIN GABR"/>
    <property type="match status" value="1"/>
</dbReference>
<dbReference type="EMBL" id="LFXJ01000002">
    <property type="protein sequence ID" value="KMY33775.1"/>
    <property type="molecule type" value="Genomic_DNA"/>
</dbReference>
<organism evidence="10 11">
    <name type="scientific">Lysinibacillus xylanilyticus</name>
    <dbReference type="NCBI Taxonomy" id="582475"/>
    <lineage>
        <taxon>Bacteria</taxon>
        <taxon>Bacillati</taxon>
        <taxon>Bacillota</taxon>
        <taxon>Bacilli</taxon>
        <taxon>Bacillales</taxon>
        <taxon>Bacillaceae</taxon>
        <taxon>Lysinibacillus</taxon>
    </lineage>
</organism>
<dbReference type="GO" id="GO:0003700">
    <property type="term" value="F:DNA-binding transcription factor activity"/>
    <property type="evidence" value="ECO:0007669"/>
    <property type="project" value="InterPro"/>
</dbReference>
<keyword evidence="8" id="KW-0804">Transcription</keyword>
<dbReference type="Gene3D" id="3.40.640.10">
    <property type="entry name" value="Type I PLP-dependent aspartate aminotransferase-like (Major domain)"/>
    <property type="match status" value="1"/>
</dbReference>
<evidence type="ECO:0000256" key="5">
    <source>
        <dbReference type="ARBA" id="ARBA00022898"/>
    </source>
</evidence>
<evidence type="ECO:0000256" key="1">
    <source>
        <dbReference type="ARBA" id="ARBA00001933"/>
    </source>
</evidence>
<dbReference type="SUPFAM" id="SSF46785">
    <property type="entry name" value="Winged helix' DNA-binding domain"/>
    <property type="match status" value="1"/>
</dbReference>
<dbReference type="GO" id="GO:0008483">
    <property type="term" value="F:transaminase activity"/>
    <property type="evidence" value="ECO:0007669"/>
    <property type="project" value="UniProtKB-KW"/>
</dbReference>
<proteinExistence type="inferred from homology"/>
<evidence type="ECO:0000256" key="7">
    <source>
        <dbReference type="ARBA" id="ARBA00023125"/>
    </source>
</evidence>
<dbReference type="PANTHER" id="PTHR46577:SF1">
    <property type="entry name" value="HTH-TYPE TRANSCRIPTIONAL REGULATORY PROTEIN GABR"/>
    <property type="match status" value="1"/>
</dbReference>
<evidence type="ECO:0000256" key="3">
    <source>
        <dbReference type="ARBA" id="ARBA00022576"/>
    </source>
</evidence>
<name>A0A0K9FGZ9_9BACI</name>
<dbReference type="SMART" id="SM00345">
    <property type="entry name" value="HTH_GNTR"/>
    <property type="match status" value="1"/>
</dbReference>
<gene>
    <name evidence="10" type="ORF">ACZ11_01475</name>
</gene>
<feature type="domain" description="HTH gntR-type" evidence="9">
    <location>
        <begin position="11"/>
        <end position="79"/>
    </location>
</feature>
<evidence type="ECO:0000256" key="6">
    <source>
        <dbReference type="ARBA" id="ARBA00023015"/>
    </source>
</evidence>
<dbReference type="SUPFAM" id="SSF53383">
    <property type="entry name" value="PLP-dependent transferases"/>
    <property type="match status" value="1"/>
</dbReference>
<dbReference type="InterPro" id="IPR015421">
    <property type="entry name" value="PyrdxlP-dep_Trfase_major"/>
</dbReference>
<dbReference type="GO" id="GO:0030170">
    <property type="term" value="F:pyridoxal phosphate binding"/>
    <property type="evidence" value="ECO:0007669"/>
    <property type="project" value="InterPro"/>
</dbReference>
<dbReference type="OrthoDB" id="9802328at2"/>
<evidence type="ECO:0000256" key="2">
    <source>
        <dbReference type="ARBA" id="ARBA00005384"/>
    </source>
</evidence>
<dbReference type="Pfam" id="PF00155">
    <property type="entry name" value="Aminotran_1_2"/>
    <property type="match status" value="1"/>
</dbReference>
<dbReference type="InterPro" id="IPR004839">
    <property type="entry name" value="Aminotransferase_I/II_large"/>
</dbReference>
<keyword evidence="3" id="KW-0032">Aminotransferase</keyword>
<dbReference type="CDD" id="cd00609">
    <property type="entry name" value="AAT_like"/>
    <property type="match status" value="1"/>
</dbReference>
<comment type="similarity">
    <text evidence="2">In the C-terminal section; belongs to the class-I pyridoxal-phosphate-dependent aminotransferase family.</text>
</comment>
<evidence type="ECO:0000313" key="10">
    <source>
        <dbReference type="EMBL" id="KMY33775.1"/>
    </source>
</evidence>
<dbReference type="InterPro" id="IPR015422">
    <property type="entry name" value="PyrdxlP-dep_Trfase_small"/>
</dbReference>
<comment type="caution">
    <text evidence="10">The sequence shown here is derived from an EMBL/GenBank/DDBJ whole genome shotgun (WGS) entry which is preliminary data.</text>
</comment>
<dbReference type="InterPro" id="IPR051446">
    <property type="entry name" value="HTH_trans_reg/aminotransferase"/>
</dbReference>
<reference evidence="11" key="1">
    <citation type="submission" date="2015-07" db="EMBL/GenBank/DDBJ databases">
        <authorList>
            <consortium name="Consortium for Microbial Forensics and Genomics (microFORGE)"/>
            <person name="Knight B.M."/>
            <person name="Roberts D.P."/>
            <person name="Lin D."/>
            <person name="Hari K."/>
            <person name="Fletcher J."/>
            <person name="Melcher U."/>
            <person name="Blagden T."/>
            <person name="Winegar R.A."/>
        </authorList>
    </citation>
    <scope>NUCLEOTIDE SEQUENCE [LARGE SCALE GENOMIC DNA]</scope>
    <source>
        <strain evidence="11">DSM 23493</strain>
    </source>
</reference>
<dbReference type="PATRIC" id="fig|582475.4.peg.3845"/>
<dbReference type="PROSITE" id="PS50949">
    <property type="entry name" value="HTH_GNTR"/>
    <property type="match status" value="1"/>
</dbReference>
<keyword evidence="4" id="KW-0808">Transferase</keyword>
<evidence type="ECO:0000259" key="9">
    <source>
        <dbReference type="PROSITE" id="PS50949"/>
    </source>
</evidence>
<evidence type="ECO:0000313" key="11">
    <source>
        <dbReference type="Proteomes" id="UP000037326"/>
    </source>
</evidence>
<evidence type="ECO:0000256" key="8">
    <source>
        <dbReference type="ARBA" id="ARBA00023163"/>
    </source>
</evidence>
<dbReference type="AlphaFoldDB" id="A0A0K9FGZ9"/>
<comment type="cofactor">
    <cofactor evidence="1">
        <name>pyridoxal 5'-phosphate</name>
        <dbReference type="ChEBI" id="CHEBI:597326"/>
    </cofactor>
</comment>
<keyword evidence="6" id="KW-0805">Transcription regulation</keyword>